<dbReference type="Pfam" id="PF24681">
    <property type="entry name" value="Kelch_KLHDC2_KLHL20_DRC7"/>
    <property type="match status" value="2"/>
</dbReference>
<keyword evidence="2" id="KW-0677">Repeat</keyword>
<evidence type="ECO:0000256" key="2">
    <source>
        <dbReference type="ARBA" id="ARBA00022737"/>
    </source>
</evidence>
<protein>
    <recommendedName>
        <fullName evidence="6">Kelch motif family protein</fullName>
    </recommendedName>
</protein>
<accession>A0A8S1RXM3</accession>
<comment type="caution">
    <text evidence="4">The sequence shown here is derived from an EMBL/GenBank/DDBJ whole genome shotgun (WGS) entry which is preliminary data.</text>
</comment>
<evidence type="ECO:0008006" key="6">
    <source>
        <dbReference type="Google" id="ProtNLM"/>
    </source>
</evidence>
<dbReference type="PANTHER" id="PTHR46093">
    <property type="entry name" value="ACYL-COA-BINDING DOMAIN-CONTAINING PROTEIN 5"/>
    <property type="match status" value="1"/>
</dbReference>
<proteinExistence type="predicted"/>
<sequence>MNSNKNLNTSPSEKVDIGLLLKKFKQANTKLSPLPLEQFQQVAFDSKIELLQQLPDCDKTSFMRFKELNQGAVSELKRSFLQSKQIWNNYGHSLFTEERVDQPKYYTSRKMQMIHNRDTFRKIKEQYKKQEESSIEEVRKYFKKIKSKGPDIKSYPSLQYQDLQRMESIRRQIRLSKMNDQNNNNKDAQDLQMKLSEQINEIRIKKQNVYIYKDVSIQWQPCSRNGSTMLSYNHHLFLYGGAGAKQNEDFCCAYIDKKIYKWQQVKLDDQQQNGFRSNHSAALYKNFMIIFGGEVHQIPSNKRIFSEITCDIKIINLISNELKVLKQTGIIPPRKSHIAEVIGRSMIVHGGIDLKGQYLRDIIAFDLITQRWSQVVTEQNSCFPDGVAFHKSAAVYFSNQIELYKSDSDGKLSNQGIYIFGGFDKNGHYLDGLMRIDTTTKPVGFEQVQTKGMSPIGRCQHSMSYVDKYQLLAIYGGKNDDLNINGFLNDLHLLDIKNQTWISVDIRGNQVAGRCNHTSSCIDSKLYIFGGCNQSGFIKSDLLVIELDPILVQKLSSEDDFVERPVKQQLKVTFKPEIKKDHLQEIKEQINQICVQPQNQQISLKKYRRVSDVLGSQNFKELKFQSQQIRNGGKQQEVGGNPSDIQIKNLKRTMTTIVNS</sequence>
<dbReference type="AlphaFoldDB" id="A0A8S1RXM3"/>
<evidence type="ECO:0000313" key="4">
    <source>
        <dbReference type="EMBL" id="CAD8132067.1"/>
    </source>
</evidence>
<dbReference type="OrthoDB" id="293573at2759"/>
<dbReference type="EMBL" id="CAJJDP010000001">
    <property type="protein sequence ID" value="CAD8132067.1"/>
    <property type="molecule type" value="Genomic_DNA"/>
</dbReference>
<evidence type="ECO:0000256" key="1">
    <source>
        <dbReference type="ARBA" id="ARBA00022441"/>
    </source>
</evidence>
<gene>
    <name evidence="4" type="ORF">POCTA_138.1.T0030245</name>
</gene>
<dbReference type="Proteomes" id="UP000683925">
    <property type="component" value="Unassembled WGS sequence"/>
</dbReference>
<reference evidence="4" key="1">
    <citation type="submission" date="2021-01" db="EMBL/GenBank/DDBJ databases">
        <authorList>
            <consortium name="Genoscope - CEA"/>
            <person name="William W."/>
        </authorList>
    </citation>
    <scope>NUCLEOTIDE SEQUENCE</scope>
</reference>
<evidence type="ECO:0000313" key="5">
    <source>
        <dbReference type="Proteomes" id="UP000683925"/>
    </source>
</evidence>
<evidence type="ECO:0000256" key="3">
    <source>
        <dbReference type="SAM" id="Coils"/>
    </source>
</evidence>
<keyword evidence="5" id="KW-1185">Reference proteome</keyword>
<feature type="coiled-coil region" evidence="3">
    <location>
        <begin position="178"/>
        <end position="208"/>
    </location>
</feature>
<keyword evidence="1" id="KW-0880">Kelch repeat</keyword>
<dbReference type="PANTHER" id="PTHR46093:SF18">
    <property type="entry name" value="FIBRONECTIN TYPE-III DOMAIN-CONTAINING PROTEIN"/>
    <property type="match status" value="1"/>
</dbReference>
<organism evidence="4 5">
    <name type="scientific">Paramecium octaurelia</name>
    <dbReference type="NCBI Taxonomy" id="43137"/>
    <lineage>
        <taxon>Eukaryota</taxon>
        <taxon>Sar</taxon>
        <taxon>Alveolata</taxon>
        <taxon>Ciliophora</taxon>
        <taxon>Intramacronucleata</taxon>
        <taxon>Oligohymenophorea</taxon>
        <taxon>Peniculida</taxon>
        <taxon>Parameciidae</taxon>
        <taxon>Paramecium</taxon>
    </lineage>
</organism>
<name>A0A8S1RXM3_PAROT</name>
<keyword evidence="3" id="KW-0175">Coiled coil</keyword>